<name>A0AA39X4Q9_9PEZI</name>
<gene>
    <name evidence="2" type="ORF">B0T14DRAFT_134029</name>
</gene>
<feature type="region of interest" description="Disordered" evidence="1">
    <location>
        <begin position="127"/>
        <end position="186"/>
    </location>
</feature>
<proteinExistence type="predicted"/>
<dbReference type="Proteomes" id="UP001175000">
    <property type="component" value="Unassembled WGS sequence"/>
</dbReference>
<dbReference type="EMBL" id="JAULSU010000002">
    <property type="protein sequence ID" value="KAK0627283.1"/>
    <property type="molecule type" value="Genomic_DNA"/>
</dbReference>
<evidence type="ECO:0000256" key="1">
    <source>
        <dbReference type="SAM" id="MobiDB-lite"/>
    </source>
</evidence>
<accession>A0AA39X4Q9</accession>
<sequence length="224" mass="24558">MKRRSTWSASFKVRLGCRSAGRLSIPLTLEELKDYFQRHYLLDPVRAVFLQMNRQLRFATSAWQLVAETAEMQSNGESVCCERGGAPGARQAREESQIQGPPKTTGTFPLAHWRGLGRALDPCPRKCGSAAGPRTLSSNGVRRSGSPKRAHQGILCSPGPAATGQGRGWAGRGWASPSQQQLHREKGGCSAMRLGNLIRLQPLPKYSIPLFLSFPHREMPSPSP</sequence>
<evidence type="ECO:0000313" key="3">
    <source>
        <dbReference type="Proteomes" id="UP001175000"/>
    </source>
</evidence>
<comment type="caution">
    <text evidence="2">The sequence shown here is derived from an EMBL/GenBank/DDBJ whole genome shotgun (WGS) entry which is preliminary data.</text>
</comment>
<organism evidence="2 3">
    <name type="scientific">Immersiella caudata</name>
    <dbReference type="NCBI Taxonomy" id="314043"/>
    <lineage>
        <taxon>Eukaryota</taxon>
        <taxon>Fungi</taxon>
        <taxon>Dikarya</taxon>
        <taxon>Ascomycota</taxon>
        <taxon>Pezizomycotina</taxon>
        <taxon>Sordariomycetes</taxon>
        <taxon>Sordariomycetidae</taxon>
        <taxon>Sordariales</taxon>
        <taxon>Lasiosphaeriaceae</taxon>
        <taxon>Immersiella</taxon>
    </lineage>
</organism>
<protein>
    <submittedName>
        <fullName evidence="2">Uncharacterized protein</fullName>
    </submittedName>
</protein>
<evidence type="ECO:0000313" key="2">
    <source>
        <dbReference type="EMBL" id="KAK0627283.1"/>
    </source>
</evidence>
<dbReference type="AlphaFoldDB" id="A0AA39X4Q9"/>
<reference evidence="2" key="1">
    <citation type="submission" date="2023-06" db="EMBL/GenBank/DDBJ databases">
        <title>Genome-scale phylogeny and comparative genomics of the fungal order Sordariales.</title>
        <authorList>
            <consortium name="Lawrence Berkeley National Laboratory"/>
            <person name="Hensen N."/>
            <person name="Bonometti L."/>
            <person name="Westerberg I."/>
            <person name="Brannstrom I.O."/>
            <person name="Guillou S."/>
            <person name="Cros-Aarteil S."/>
            <person name="Calhoun S."/>
            <person name="Haridas S."/>
            <person name="Kuo A."/>
            <person name="Mondo S."/>
            <person name="Pangilinan J."/>
            <person name="Riley R."/>
            <person name="Labutti K."/>
            <person name="Andreopoulos B."/>
            <person name="Lipzen A."/>
            <person name="Chen C."/>
            <person name="Yanf M."/>
            <person name="Daum C."/>
            <person name="Ng V."/>
            <person name="Clum A."/>
            <person name="Steindorff A."/>
            <person name="Ohm R."/>
            <person name="Martin F."/>
            <person name="Silar P."/>
            <person name="Natvig D."/>
            <person name="Lalanne C."/>
            <person name="Gautier V."/>
            <person name="Ament-Velasquez S.L."/>
            <person name="Kruys A."/>
            <person name="Hutchinson M.I."/>
            <person name="Powell A.J."/>
            <person name="Barry K."/>
            <person name="Miller A.N."/>
            <person name="Grigoriev I.V."/>
            <person name="Debuchy R."/>
            <person name="Gladieux P."/>
            <person name="Thoren M.H."/>
            <person name="Johannesson H."/>
        </authorList>
    </citation>
    <scope>NUCLEOTIDE SEQUENCE</scope>
    <source>
        <strain evidence="2">CBS 606.72</strain>
    </source>
</reference>
<keyword evidence="3" id="KW-1185">Reference proteome</keyword>